<keyword evidence="5 14" id="KW-0131">Cell cycle</keyword>
<dbReference type="GO" id="GO:0008360">
    <property type="term" value="P:regulation of cell shape"/>
    <property type="evidence" value="ECO:0007669"/>
    <property type="project" value="UniProtKB-KW"/>
</dbReference>
<feature type="binding site" evidence="14">
    <location>
        <begin position="160"/>
        <end position="166"/>
    </location>
    <ligand>
        <name>ATP</name>
        <dbReference type="ChEBI" id="CHEBI:30616"/>
    </ligand>
</feature>
<dbReference type="GO" id="GO:0000287">
    <property type="term" value="F:magnesium ion binding"/>
    <property type="evidence" value="ECO:0007669"/>
    <property type="project" value="UniProtKB-UniRule"/>
</dbReference>
<dbReference type="InterPro" id="IPR036565">
    <property type="entry name" value="Mur-like_cat_sf"/>
</dbReference>
<dbReference type="Gene3D" id="3.90.190.20">
    <property type="entry name" value="Mur ligase, C-terminal domain"/>
    <property type="match status" value="1"/>
</dbReference>
<organism evidence="19 20">
    <name type="scientific">Mycobacterium spongiae</name>
    <dbReference type="NCBI Taxonomy" id="886343"/>
    <lineage>
        <taxon>Bacteria</taxon>
        <taxon>Bacillati</taxon>
        <taxon>Actinomycetota</taxon>
        <taxon>Actinomycetes</taxon>
        <taxon>Mycobacteriales</taxon>
        <taxon>Mycobacteriaceae</taxon>
        <taxon>Mycobacterium</taxon>
    </lineage>
</organism>
<keyword evidence="14" id="KW-0460">Magnesium</keyword>
<evidence type="ECO:0000259" key="16">
    <source>
        <dbReference type="Pfam" id="PF01225"/>
    </source>
</evidence>
<dbReference type="PANTHER" id="PTHR23135:SF4">
    <property type="entry name" value="UDP-N-ACETYLMURAMOYL-L-ALANYL-D-GLUTAMATE--2,6-DIAMINOPIMELATE LIGASE MURE HOMOLOG, CHLOROPLASTIC"/>
    <property type="match status" value="1"/>
</dbReference>
<feature type="binding site" evidence="14">
    <location>
        <position position="72"/>
    </location>
    <ligand>
        <name>UDP-N-acetyl-alpha-D-muramoyl-L-alanyl-D-glutamate</name>
        <dbReference type="ChEBI" id="CHEBI:83900"/>
    </ligand>
</feature>
<evidence type="ECO:0000256" key="3">
    <source>
        <dbReference type="ARBA" id="ARBA00022960"/>
    </source>
</evidence>
<dbReference type="InterPro" id="IPR035911">
    <property type="entry name" value="MurE/MurF_N"/>
</dbReference>
<comment type="caution">
    <text evidence="14">Lacks conserved residue(s) required for the propagation of feature annotation.</text>
</comment>
<dbReference type="Gene3D" id="3.40.1390.10">
    <property type="entry name" value="MurE/MurF, N-terminal domain"/>
    <property type="match status" value="1"/>
</dbReference>
<dbReference type="InterPro" id="IPR005761">
    <property type="entry name" value="UDP-N-AcMur-Glu-dNH2Pim_ligase"/>
</dbReference>
<evidence type="ECO:0000256" key="5">
    <source>
        <dbReference type="ARBA" id="ARBA00023306"/>
    </source>
</evidence>
<feature type="binding site" evidence="14">
    <location>
        <position position="74"/>
    </location>
    <ligand>
        <name>UDP-N-acetyl-alpha-D-muramoyl-L-alanyl-D-glutamate</name>
        <dbReference type="ChEBI" id="CHEBI:83900"/>
    </ligand>
</feature>
<keyword evidence="3 14" id="KW-0133">Cell shape</keyword>
<feature type="binding site" evidence="14">
    <location>
        <position position="237"/>
    </location>
    <ligand>
        <name>UDP-N-acetyl-alpha-D-muramoyl-L-alanyl-D-glutamate</name>
        <dbReference type="ChEBI" id="CHEBI:83900"/>
    </ligand>
</feature>
<keyword evidence="20" id="KW-1185">Reference proteome</keyword>
<evidence type="ECO:0000313" key="20">
    <source>
        <dbReference type="Proteomes" id="UP000682202"/>
    </source>
</evidence>
<dbReference type="Pfam" id="PF08245">
    <property type="entry name" value="Mur_ligase_M"/>
    <property type="match status" value="1"/>
</dbReference>
<dbReference type="Pfam" id="PF01225">
    <property type="entry name" value="Mur_ligase"/>
    <property type="match status" value="1"/>
</dbReference>
<comment type="PTM">
    <text evidence="14">Carboxylation is probably crucial for Mg(2+) binding and, consequently, for the gamma-phosphate positioning of ATP.</text>
</comment>
<dbReference type="EMBL" id="CP046600">
    <property type="protein sequence ID" value="QUR67971.1"/>
    <property type="molecule type" value="Genomic_DNA"/>
</dbReference>
<feature type="domain" description="Mur ligase central" evidence="18">
    <location>
        <begin position="158"/>
        <end position="361"/>
    </location>
</feature>
<evidence type="ECO:0000256" key="8">
    <source>
        <dbReference type="ARBA" id="ARBA00056782"/>
    </source>
</evidence>
<keyword evidence="6 14" id="KW-0961">Cell wall biogenesis/degradation</keyword>
<evidence type="ECO:0000256" key="13">
    <source>
        <dbReference type="ARBA" id="ARBA00081560"/>
    </source>
</evidence>
<accession>A0A975JYB6</accession>
<feature type="short sequence motif" description="Meso-diaminopimelate recognition motif" evidence="14">
    <location>
        <begin position="455"/>
        <end position="458"/>
    </location>
</feature>
<feature type="binding site" evidence="14">
    <location>
        <begin position="202"/>
        <end position="203"/>
    </location>
    <ligand>
        <name>UDP-N-acetyl-alpha-D-muramoyl-L-alanyl-D-glutamate</name>
        <dbReference type="ChEBI" id="CHEBI:83900"/>
    </ligand>
</feature>
<evidence type="ECO:0000256" key="10">
    <source>
        <dbReference type="ARBA" id="ARBA00072883"/>
    </source>
</evidence>
<feature type="binding site" evidence="14">
    <location>
        <position position="509"/>
    </location>
    <ligand>
        <name>meso-2,6-diaminopimelate</name>
        <dbReference type="ChEBI" id="CHEBI:57791"/>
    </ligand>
</feature>
<proteinExistence type="inferred from homology"/>
<evidence type="ECO:0000256" key="12">
    <source>
        <dbReference type="ARBA" id="ARBA00076158"/>
    </source>
</evidence>
<sequence length="551" mass="56801">MIFGSTQRRAEVVKEVESAPMGFNPNSCPGPSPSIGVGERLPALAAQVGAILAEVPHHPATVPDVLVTGVTLRSQDVRPGDLFAALSGSTTHGARYVGDAIERGAVAVLTDASGVTEMAAPAHHGVPILVHPAPREVLGSLADTVYGHPSDQLTVVGITGTSGKTTTTYLVEAGLRAGGRRAGLIGTIGIRTDGADTPSALTTPEAPALQAMLAGMVQRGVDTVVMEVSSHALTLGRVDGTRFAVGGFTNLSRDHLDFHPSMADYFAAKALLFDPDSPLRASTVVVCVDDEAGRAMAALAGDAITVSATDQPAQWRAVDVAPMGAGGQQFTVIDPAGARHPVVIRLPGSYNIANCVVALAILDAVGVSPEQAAPGLAEIRVPGRLEQIDRGQDFLALVDYAHKPGALRAVLTTLRHRDRRLAVVFGAGGDRDPGKRGPMGKIAAELADLVVITDDNPRSEDPAAIRGEILGGAAEASATAQVVEIADRGAAIRHAVAWARPGDVVLIAGKGHETGQRSGGHVRPFDDRVELAEALAALEAQRPQAPGQARA</sequence>
<evidence type="ECO:0000256" key="6">
    <source>
        <dbReference type="ARBA" id="ARBA00023316"/>
    </source>
</evidence>
<dbReference type="Gene3D" id="3.40.1190.10">
    <property type="entry name" value="Mur-like, catalytic domain"/>
    <property type="match status" value="1"/>
</dbReference>
<feature type="modified residue" description="N6-carboxylysine" evidence="14">
    <location>
        <position position="269"/>
    </location>
</feature>
<dbReference type="SUPFAM" id="SSF53623">
    <property type="entry name" value="MurD-like peptide ligases, catalytic domain"/>
    <property type="match status" value="1"/>
</dbReference>
<dbReference type="GO" id="GO:0071555">
    <property type="term" value="P:cell wall organization"/>
    <property type="evidence" value="ECO:0007669"/>
    <property type="project" value="UniProtKB-KW"/>
</dbReference>
<evidence type="ECO:0000256" key="15">
    <source>
        <dbReference type="RuleBase" id="RU004135"/>
    </source>
</evidence>
<dbReference type="InterPro" id="IPR004101">
    <property type="entry name" value="Mur_ligase_C"/>
</dbReference>
<comment type="cofactor">
    <cofactor evidence="14">
        <name>Mg(2+)</name>
        <dbReference type="ChEBI" id="CHEBI:18420"/>
    </cofactor>
</comment>
<dbReference type="SUPFAM" id="SSF63418">
    <property type="entry name" value="MurE/MurF N-terminal domain"/>
    <property type="match status" value="1"/>
</dbReference>
<dbReference type="PANTHER" id="PTHR23135">
    <property type="entry name" value="MUR LIGASE FAMILY MEMBER"/>
    <property type="match status" value="1"/>
</dbReference>
<feature type="binding site" evidence="14">
    <location>
        <position position="431"/>
    </location>
    <ligand>
        <name>meso-2,6-diaminopimelate</name>
        <dbReference type="ChEBI" id="CHEBI:57791"/>
    </ligand>
</feature>
<dbReference type="GO" id="GO:0005737">
    <property type="term" value="C:cytoplasm"/>
    <property type="evidence" value="ECO:0007669"/>
    <property type="project" value="UniProtKB-SubCell"/>
</dbReference>
<keyword evidence="14 19" id="KW-0436">Ligase</keyword>
<evidence type="ECO:0000256" key="7">
    <source>
        <dbReference type="ARBA" id="ARBA00050251"/>
    </source>
</evidence>
<dbReference type="AlphaFoldDB" id="A0A975JYB6"/>
<protein>
    <recommendedName>
        <fullName evidence="10 14">UDP-N-acetylmuramoyl-L-alanyl-D-glutamate--2,6-diaminopimelate ligase</fullName>
        <ecNumber evidence="9 14">6.3.2.13</ecNumber>
    </recommendedName>
    <alternativeName>
        <fullName evidence="11 14">Meso-A2pm-adding enzyme</fullName>
    </alternativeName>
    <alternativeName>
        <fullName evidence="12 14">Meso-diaminopimelate-adding enzyme</fullName>
    </alternativeName>
    <alternativeName>
        <fullName evidence="13 14">UDP-MurNAc-L-Ala-D-Glu:meso-diaminopimelate ligase</fullName>
    </alternativeName>
    <alternativeName>
        <fullName evidence="14">UDP-MurNAc-tripeptide synthetase</fullName>
    </alternativeName>
    <alternativeName>
        <fullName evidence="14">UDP-N-acetylmuramyl-tripeptide synthetase</fullName>
    </alternativeName>
</protein>
<evidence type="ECO:0000256" key="4">
    <source>
        <dbReference type="ARBA" id="ARBA00022984"/>
    </source>
</evidence>
<dbReference type="GO" id="GO:0051301">
    <property type="term" value="P:cell division"/>
    <property type="evidence" value="ECO:0007669"/>
    <property type="project" value="UniProtKB-KW"/>
</dbReference>
<keyword evidence="14" id="KW-0963">Cytoplasm</keyword>
<feature type="binding site" evidence="14">
    <location>
        <position position="513"/>
    </location>
    <ligand>
        <name>meso-2,6-diaminopimelate</name>
        <dbReference type="ChEBI" id="CHEBI:57791"/>
    </ligand>
</feature>
<reference evidence="19" key="1">
    <citation type="submission" date="2019-12" db="EMBL/GenBank/DDBJ databases">
        <title>Mycobacterium spongiae sp. nov.</title>
        <authorList>
            <person name="Stinear T."/>
        </authorList>
    </citation>
    <scope>NUCLEOTIDE SEQUENCE</scope>
    <source>
        <strain evidence="19">FSD4b-SM</strain>
    </source>
</reference>
<evidence type="ECO:0000256" key="11">
    <source>
        <dbReference type="ARBA" id="ARBA00075482"/>
    </source>
</evidence>
<keyword evidence="4 14" id="KW-0573">Peptidoglycan synthesis</keyword>
<dbReference type="SUPFAM" id="SSF53244">
    <property type="entry name" value="MurD-like peptide ligases, peptide-binding domain"/>
    <property type="match status" value="1"/>
</dbReference>
<evidence type="ECO:0000256" key="9">
    <source>
        <dbReference type="ARBA" id="ARBA00066633"/>
    </source>
</evidence>
<dbReference type="InterPro" id="IPR000713">
    <property type="entry name" value="Mur_ligase_N"/>
</dbReference>
<dbReference type="EC" id="6.3.2.13" evidence="9 14"/>
<dbReference type="InterPro" id="IPR036615">
    <property type="entry name" value="Mur_ligase_C_dom_sf"/>
</dbReference>
<comment type="pathway">
    <text evidence="14 15">Cell wall biogenesis; peptidoglycan biosynthesis.</text>
</comment>
<comment type="function">
    <text evidence="8 14">Catalyzes the addition of meso-diaminopimelic acid to the nucleotide precursor UDP-N-acetylmuramoyl-L-alanyl-D-glutamate (UMAG) in the biosynthesis of bacterial cell-wall peptidoglycan.</text>
</comment>
<dbReference type="GO" id="GO:0009252">
    <property type="term" value="P:peptidoglycan biosynthetic process"/>
    <property type="evidence" value="ECO:0007669"/>
    <property type="project" value="UniProtKB-UniRule"/>
</dbReference>
<feature type="binding site" evidence="14">
    <location>
        <position position="229"/>
    </location>
    <ligand>
        <name>UDP-N-acetyl-alpha-D-muramoyl-L-alanyl-D-glutamate</name>
        <dbReference type="ChEBI" id="CHEBI:83900"/>
    </ligand>
</feature>
<evidence type="ECO:0000256" key="14">
    <source>
        <dbReference type="HAMAP-Rule" id="MF_00208"/>
    </source>
</evidence>
<feature type="domain" description="Mur ligase C-terminal" evidence="17">
    <location>
        <begin position="383"/>
        <end position="511"/>
    </location>
</feature>
<dbReference type="HAMAP" id="MF_00208">
    <property type="entry name" value="MurE"/>
    <property type="match status" value="1"/>
</dbReference>
<dbReference type="NCBIfam" id="NF001126">
    <property type="entry name" value="PRK00139.1-4"/>
    <property type="match status" value="1"/>
</dbReference>
<comment type="similarity">
    <text evidence="1 14">Belongs to the MurCDEF family. MurE subfamily.</text>
</comment>
<gene>
    <name evidence="14" type="primary">murE</name>
    <name evidence="19" type="ORF">F6B93_13460</name>
</gene>
<keyword evidence="14" id="KW-0547">Nucleotide-binding</keyword>
<dbReference type="NCBIfam" id="NF001124">
    <property type="entry name" value="PRK00139.1-2"/>
    <property type="match status" value="1"/>
</dbReference>
<feature type="binding site" evidence="14">
    <location>
        <begin position="455"/>
        <end position="458"/>
    </location>
    <ligand>
        <name>meso-2,6-diaminopimelate</name>
        <dbReference type="ChEBI" id="CHEBI:57791"/>
    </ligand>
</feature>
<comment type="subcellular location">
    <subcellularLocation>
        <location evidence="14 15">Cytoplasm</location>
    </subcellularLocation>
</comment>
<dbReference type="Pfam" id="PF02875">
    <property type="entry name" value="Mur_ligase_C"/>
    <property type="match status" value="1"/>
</dbReference>
<evidence type="ECO:0000256" key="1">
    <source>
        <dbReference type="ARBA" id="ARBA00005898"/>
    </source>
</evidence>
<comment type="catalytic activity">
    <reaction evidence="7 14">
        <text>UDP-N-acetyl-alpha-D-muramoyl-L-alanyl-D-glutamate + meso-2,6-diaminopimelate + ATP = UDP-N-acetyl-alpha-D-muramoyl-L-alanyl-gamma-D-glutamyl-meso-2,6-diaminopimelate + ADP + phosphate + H(+)</text>
        <dbReference type="Rhea" id="RHEA:23676"/>
        <dbReference type="ChEBI" id="CHEBI:15378"/>
        <dbReference type="ChEBI" id="CHEBI:30616"/>
        <dbReference type="ChEBI" id="CHEBI:43474"/>
        <dbReference type="ChEBI" id="CHEBI:57791"/>
        <dbReference type="ChEBI" id="CHEBI:83900"/>
        <dbReference type="ChEBI" id="CHEBI:83905"/>
        <dbReference type="ChEBI" id="CHEBI:456216"/>
        <dbReference type="EC" id="6.3.2.13"/>
    </reaction>
</comment>
<evidence type="ECO:0000259" key="18">
    <source>
        <dbReference type="Pfam" id="PF08245"/>
    </source>
</evidence>
<evidence type="ECO:0000256" key="2">
    <source>
        <dbReference type="ARBA" id="ARBA00022618"/>
    </source>
</evidence>
<evidence type="ECO:0000313" key="19">
    <source>
        <dbReference type="EMBL" id="QUR67971.1"/>
    </source>
</evidence>
<keyword evidence="2 14" id="KW-0132">Cell division</keyword>
<evidence type="ECO:0000259" key="17">
    <source>
        <dbReference type="Pfam" id="PF02875"/>
    </source>
</evidence>
<dbReference type="InterPro" id="IPR013221">
    <property type="entry name" value="Mur_ligase_cen"/>
</dbReference>
<dbReference type="Proteomes" id="UP000682202">
    <property type="component" value="Chromosome"/>
</dbReference>
<feature type="domain" description="Mur ligase N-terminal catalytic" evidence="16">
    <location>
        <begin position="67"/>
        <end position="144"/>
    </location>
</feature>
<dbReference type="NCBIfam" id="TIGR01085">
    <property type="entry name" value="murE"/>
    <property type="match status" value="1"/>
</dbReference>
<dbReference type="GO" id="GO:0005524">
    <property type="term" value="F:ATP binding"/>
    <property type="evidence" value="ECO:0007669"/>
    <property type="project" value="UniProtKB-UniRule"/>
</dbReference>
<name>A0A975JYB6_9MYCO</name>
<dbReference type="FunFam" id="3.90.190.20:FF:000006">
    <property type="entry name" value="UDP-N-acetylmuramoyl-L-alanyl-D-glutamate--2,6-diaminopimelate ligase"/>
    <property type="match status" value="1"/>
</dbReference>
<dbReference type="KEGG" id="mspg:F6B93_13460"/>
<dbReference type="GO" id="GO:0008765">
    <property type="term" value="F:UDP-N-acetylmuramoylalanyl-D-glutamate-2,6-diaminopimelate ligase activity"/>
    <property type="evidence" value="ECO:0007669"/>
    <property type="project" value="UniProtKB-UniRule"/>
</dbReference>
<keyword evidence="14" id="KW-0067">ATP-binding</keyword>